<accession>A0ABU3EKY6</accession>
<protein>
    <submittedName>
        <fullName evidence="1">Ferritin-like domain-containing protein</fullName>
    </submittedName>
</protein>
<proteinExistence type="predicted"/>
<keyword evidence="2" id="KW-1185">Reference proteome</keyword>
<dbReference type="SUPFAM" id="SSF47240">
    <property type="entry name" value="Ferritin-like"/>
    <property type="match status" value="1"/>
</dbReference>
<dbReference type="PANTHER" id="PTHR30565:SF9">
    <property type="entry name" value="PROTEIN YCIF"/>
    <property type="match status" value="1"/>
</dbReference>
<dbReference type="RefSeq" id="WP_311761831.1">
    <property type="nucleotide sequence ID" value="NZ_JAVRQI010000034.1"/>
</dbReference>
<gene>
    <name evidence="1" type="ORF">RM190_23020</name>
</gene>
<dbReference type="InterPro" id="IPR009078">
    <property type="entry name" value="Ferritin-like_SF"/>
</dbReference>
<dbReference type="Proteomes" id="UP001251085">
    <property type="component" value="Unassembled WGS sequence"/>
</dbReference>
<dbReference type="InterPro" id="IPR012347">
    <property type="entry name" value="Ferritin-like"/>
</dbReference>
<dbReference type="PANTHER" id="PTHR30565">
    <property type="entry name" value="PROTEIN YCIF"/>
    <property type="match status" value="1"/>
</dbReference>
<comment type="caution">
    <text evidence="1">The sequence shown here is derived from an EMBL/GenBank/DDBJ whole genome shotgun (WGS) entry which is preliminary data.</text>
</comment>
<organism evidence="1 2">
    <name type="scientific">Paracoccus broussonetiae</name>
    <dbReference type="NCBI Taxonomy" id="3075834"/>
    <lineage>
        <taxon>Bacteria</taxon>
        <taxon>Pseudomonadati</taxon>
        <taxon>Pseudomonadota</taxon>
        <taxon>Alphaproteobacteria</taxon>
        <taxon>Rhodobacterales</taxon>
        <taxon>Paracoccaceae</taxon>
        <taxon>Paracoccus</taxon>
    </lineage>
</organism>
<reference evidence="2" key="1">
    <citation type="submission" date="2023-07" db="EMBL/GenBank/DDBJ databases">
        <title>Characterization of two Paracoccaceae strains isolated from Phycosphere and proposal of Xinfangfangia lacusdiani sp. nov.</title>
        <authorList>
            <person name="Deng Y."/>
            <person name="Zhang Y.Q."/>
        </authorList>
    </citation>
    <scope>NUCLEOTIDE SEQUENCE [LARGE SCALE GENOMIC DNA]</scope>
    <source>
        <strain evidence="2">CPCC 101403</strain>
    </source>
</reference>
<dbReference type="Pfam" id="PF05974">
    <property type="entry name" value="DUF892"/>
    <property type="match status" value="1"/>
</dbReference>
<sequence length="167" mass="18342">MPAKTLDTLFHETLKDIFYAERKIATSLRKMARAAQSEELRAAFETHEQETQTHLERLVAVFEAIGKPPRGKTCDAIEGLIAEAQEIMEEFKGSPAHDSGLLAAAQAVEHYEISRYGTLKAWATQLGLKDAATLLDQTLQEEDATDQKLTALAETVLNAAADEVAET</sequence>
<dbReference type="CDD" id="cd07909">
    <property type="entry name" value="YciF"/>
    <property type="match status" value="1"/>
</dbReference>
<evidence type="ECO:0000313" key="2">
    <source>
        <dbReference type="Proteomes" id="UP001251085"/>
    </source>
</evidence>
<dbReference type="Gene3D" id="1.20.1260.10">
    <property type="match status" value="1"/>
</dbReference>
<dbReference type="InterPro" id="IPR047114">
    <property type="entry name" value="YciF"/>
</dbReference>
<evidence type="ECO:0000313" key="1">
    <source>
        <dbReference type="EMBL" id="MDT1064746.1"/>
    </source>
</evidence>
<dbReference type="InterPro" id="IPR010287">
    <property type="entry name" value="DUF892_YciF-like"/>
</dbReference>
<name>A0ABU3EKY6_9RHOB</name>
<dbReference type="EMBL" id="JAVRQI010000034">
    <property type="protein sequence ID" value="MDT1064746.1"/>
    <property type="molecule type" value="Genomic_DNA"/>
</dbReference>